<accession>A0A842I1S2</accession>
<keyword evidence="3" id="KW-1185">Reference proteome</keyword>
<dbReference type="RefSeq" id="WP_185800906.1">
    <property type="nucleotide sequence ID" value="NZ_JACJVJ010000001.1"/>
</dbReference>
<evidence type="ECO:0000259" key="1">
    <source>
        <dbReference type="Pfam" id="PF01979"/>
    </source>
</evidence>
<dbReference type="SUPFAM" id="SSF51556">
    <property type="entry name" value="Metallo-dependent hydrolases"/>
    <property type="match status" value="1"/>
</dbReference>
<dbReference type="AlphaFoldDB" id="A0A842I1S2"/>
<comment type="caution">
    <text evidence="2">The sequence shown here is derived from an EMBL/GenBank/DDBJ whole genome shotgun (WGS) entry which is preliminary data.</text>
</comment>
<dbReference type="Proteomes" id="UP000564378">
    <property type="component" value="Unassembled WGS sequence"/>
</dbReference>
<reference evidence="2 3" key="1">
    <citation type="submission" date="2020-08" db="EMBL/GenBank/DDBJ databases">
        <title>Draft genome sequence of Parasphingopyxis sp. GrpM-11.</title>
        <authorList>
            <person name="Oh J."/>
            <person name="Roh D.-H."/>
        </authorList>
    </citation>
    <scope>NUCLEOTIDE SEQUENCE [LARGE SCALE GENOMIC DNA]</scope>
    <source>
        <strain evidence="2 3">GrpM-11</strain>
    </source>
</reference>
<dbReference type="EMBL" id="JACJVJ010000001">
    <property type="protein sequence ID" value="MBC2777714.1"/>
    <property type="molecule type" value="Genomic_DNA"/>
</dbReference>
<dbReference type="Gene3D" id="3.40.50.10910">
    <property type="entry name" value="Amidohydrolase"/>
    <property type="match status" value="1"/>
</dbReference>
<dbReference type="PANTHER" id="PTHR43135">
    <property type="entry name" value="ALPHA-D-RIBOSE 1-METHYLPHOSPHONATE 5-TRIPHOSPHATE DIPHOSPHATASE"/>
    <property type="match status" value="1"/>
</dbReference>
<dbReference type="Gene3D" id="1.20.58.520">
    <property type="entry name" value="Amidohydrolase"/>
    <property type="match status" value="1"/>
</dbReference>
<name>A0A842I1S2_9SPHN</name>
<proteinExistence type="predicted"/>
<evidence type="ECO:0000313" key="2">
    <source>
        <dbReference type="EMBL" id="MBC2777714.1"/>
    </source>
</evidence>
<dbReference type="GO" id="GO:0016810">
    <property type="term" value="F:hydrolase activity, acting on carbon-nitrogen (but not peptide) bonds"/>
    <property type="evidence" value="ECO:0007669"/>
    <property type="project" value="InterPro"/>
</dbReference>
<dbReference type="Pfam" id="PF01979">
    <property type="entry name" value="Amidohydro_1"/>
    <property type="match status" value="1"/>
</dbReference>
<dbReference type="InterPro" id="IPR011059">
    <property type="entry name" value="Metal-dep_hydrolase_composite"/>
</dbReference>
<feature type="domain" description="Amidohydrolase-related" evidence="1">
    <location>
        <begin position="95"/>
        <end position="447"/>
    </location>
</feature>
<dbReference type="PANTHER" id="PTHR43135:SF3">
    <property type="entry name" value="ALPHA-D-RIBOSE 1-METHYLPHOSPHONATE 5-TRIPHOSPHATE DIPHOSPHATASE"/>
    <property type="match status" value="1"/>
</dbReference>
<sequence length="486" mass="52096">MISELKNALKRVATVASMLLLGALVPVASLAESRCEGSGALLVRDVRVLDLAGEAPATSDHMNVLIRDGAVVAIGPDSGAQAPDDVCHLDGRGRTLMPGLVDMHVHIWDEAELGAYIGHGVTTVRNLSGMPFLLEMRDRVATGELLGPRIVTSGPILNGPGPNAQINHQIVETAEEARAAVRAQHAAGYRRLKVYSNLSREAYEAIRDEAETLGMPITGHTPEGVREPGMPFERPFNIAFEELLDDGFETIEHVESIVWHGLRERYDEEAARALAHRIAEAGVPVDPTLIAFANLYRTAESRGAYLERPGTNMLNPFISAMEEPMFERWRSEDADRAREQLAFFSRFTAQLQQEGAMLVAGSDSGIFTNIPGASLHDELALLVEAGLTPYQALRAATYNAAVVLGEAETVGRVAPGYRADLILVAGDPLADIGLVREPAAVIANGNLLTAGGIAIMLESAEQPSAERTQRNVLAAMAAQGSEVPAE</sequence>
<keyword evidence="2" id="KW-0378">Hydrolase</keyword>
<dbReference type="InterPro" id="IPR006680">
    <property type="entry name" value="Amidohydro-rel"/>
</dbReference>
<organism evidence="2 3">
    <name type="scientific">Parasphingopyxis marina</name>
    <dbReference type="NCBI Taxonomy" id="2761622"/>
    <lineage>
        <taxon>Bacteria</taxon>
        <taxon>Pseudomonadati</taxon>
        <taxon>Pseudomonadota</taxon>
        <taxon>Alphaproteobacteria</taxon>
        <taxon>Sphingomonadales</taxon>
        <taxon>Sphingomonadaceae</taxon>
        <taxon>Parasphingopyxis</taxon>
    </lineage>
</organism>
<gene>
    <name evidence="2" type="ORF">H6P80_08775</name>
</gene>
<dbReference type="Gene3D" id="3.30.110.90">
    <property type="entry name" value="Amidohydrolase"/>
    <property type="match status" value="1"/>
</dbReference>
<dbReference type="InterPro" id="IPR051781">
    <property type="entry name" value="Metallo-dep_Hydrolase"/>
</dbReference>
<evidence type="ECO:0000313" key="3">
    <source>
        <dbReference type="Proteomes" id="UP000564378"/>
    </source>
</evidence>
<dbReference type="InterPro" id="IPR032466">
    <property type="entry name" value="Metal_Hydrolase"/>
</dbReference>
<protein>
    <submittedName>
        <fullName evidence="2">Amidohydrolase family protein</fullName>
    </submittedName>
</protein>
<dbReference type="Gene3D" id="2.30.40.10">
    <property type="entry name" value="Urease, subunit C, domain 1"/>
    <property type="match status" value="1"/>
</dbReference>
<dbReference type="SUPFAM" id="SSF51338">
    <property type="entry name" value="Composite domain of metallo-dependent hydrolases"/>
    <property type="match status" value="1"/>
</dbReference>